<feature type="non-terminal residue" evidence="2">
    <location>
        <position position="363"/>
    </location>
</feature>
<keyword evidence="1" id="KW-0732">Signal</keyword>
<evidence type="ECO:0008006" key="3">
    <source>
        <dbReference type="Google" id="ProtNLM"/>
    </source>
</evidence>
<dbReference type="AlphaFoldDB" id="X0RU40"/>
<dbReference type="PANTHER" id="PTHR46580">
    <property type="entry name" value="SENSOR KINASE-RELATED"/>
    <property type="match status" value="1"/>
</dbReference>
<dbReference type="InterPro" id="IPR028994">
    <property type="entry name" value="Integrin_alpha_N"/>
</dbReference>
<reference evidence="2" key="1">
    <citation type="journal article" date="2014" name="Front. Microbiol.">
        <title>High frequency of phylogenetically diverse reductive dehalogenase-homologous genes in deep subseafloor sedimentary metagenomes.</title>
        <authorList>
            <person name="Kawai M."/>
            <person name="Futagami T."/>
            <person name="Toyoda A."/>
            <person name="Takaki Y."/>
            <person name="Nishi S."/>
            <person name="Hori S."/>
            <person name="Arai W."/>
            <person name="Tsubouchi T."/>
            <person name="Morono Y."/>
            <person name="Uchiyama I."/>
            <person name="Ito T."/>
            <person name="Fujiyama A."/>
            <person name="Inagaki F."/>
            <person name="Takami H."/>
        </authorList>
    </citation>
    <scope>NUCLEOTIDE SEQUENCE</scope>
    <source>
        <strain evidence="2">Expedition CK06-06</strain>
    </source>
</reference>
<sequence>MQFFIERPFTYKLHDIDETAGDEILAVDGVSGRLTCYKLAAEKQKDADWPILFYPLASGQTNTKRDLAVGDFDGDGLVDVTISDPGAAELIFYKHAAGLGLAEPVRFPALADITSLSAADIDDNGKTELAVLSVKEKVLGISRFEDDRLSFPKPIDLTGEPVAMELADIDNDGSVDCLYISNDDDIRTLRTIYNLAAAEELQTGPALELKKLTPLEVPTDNKADASGPLLLTGLTSNPDGLKVLDVDQDGLQDVLIFVSYELPILARQVEKRKFEIVDSPKAQASLIKDASLRSIAVANVDGKAGKELLVAQKNFARSLVFSDGQRWSVIDQYNAKSPENQISTVAAFDINAENSRPRLAILL</sequence>
<dbReference type="Gene3D" id="2.130.10.130">
    <property type="entry name" value="Integrin alpha, N-terminal"/>
    <property type="match status" value="1"/>
</dbReference>
<dbReference type="InterPro" id="IPR013517">
    <property type="entry name" value="FG-GAP"/>
</dbReference>
<accession>X0RU40</accession>
<protein>
    <recommendedName>
        <fullName evidence="3">VCBS repeat-containing protein</fullName>
    </recommendedName>
</protein>
<proteinExistence type="predicted"/>
<evidence type="ECO:0000256" key="1">
    <source>
        <dbReference type="ARBA" id="ARBA00022729"/>
    </source>
</evidence>
<comment type="caution">
    <text evidence="2">The sequence shown here is derived from an EMBL/GenBank/DDBJ whole genome shotgun (WGS) entry which is preliminary data.</text>
</comment>
<dbReference type="EMBL" id="BARS01007519">
    <property type="protein sequence ID" value="GAF67272.1"/>
    <property type="molecule type" value="Genomic_DNA"/>
</dbReference>
<dbReference type="Pfam" id="PF13517">
    <property type="entry name" value="FG-GAP_3"/>
    <property type="match status" value="1"/>
</dbReference>
<evidence type="ECO:0000313" key="2">
    <source>
        <dbReference type="EMBL" id="GAF67272.1"/>
    </source>
</evidence>
<dbReference type="SUPFAM" id="SSF69318">
    <property type="entry name" value="Integrin alpha N-terminal domain"/>
    <property type="match status" value="1"/>
</dbReference>
<dbReference type="PANTHER" id="PTHR46580:SF4">
    <property type="entry name" value="ATP_GTP-BINDING PROTEIN"/>
    <property type="match status" value="1"/>
</dbReference>
<name>X0RU40_9ZZZZ</name>
<gene>
    <name evidence="2" type="ORF">S01H1_14451</name>
</gene>
<organism evidence="2">
    <name type="scientific">marine sediment metagenome</name>
    <dbReference type="NCBI Taxonomy" id="412755"/>
    <lineage>
        <taxon>unclassified sequences</taxon>
        <taxon>metagenomes</taxon>
        <taxon>ecological metagenomes</taxon>
    </lineage>
</organism>